<dbReference type="AlphaFoldDB" id="A0A4D6KBS9"/>
<dbReference type="SUPFAM" id="SSF46785">
    <property type="entry name" value="Winged helix' DNA-binding domain"/>
    <property type="match status" value="1"/>
</dbReference>
<name>A0A4D6KBS9_9EURY</name>
<dbReference type="InterPro" id="IPR036390">
    <property type="entry name" value="WH_DNA-bd_sf"/>
</dbReference>
<accession>A0A4D6KBS9</accession>
<dbReference type="RefSeq" id="WP_015764106.1">
    <property type="nucleotide sequence ID" value="NZ_CP039375.1"/>
</dbReference>
<dbReference type="EMBL" id="CP039375">
    <property type="protein sequence ID" value="QCD64665.1"/>
    <property type="molecule type" value="Genomic_DNA"/>
</dbReference>
<dbReference type="Pfam" id="PF12840">
    <property type="entry name" value="HTH_20"/>
    <property type="match status" value="1"/>
</dbReference>
<dbReference type="Proteomes" id="UP000297053">
    <property type="component" value="Chromosome"/>
</dbReference>
<dbReference type="Gene3D" id="1.10.10.10">
    <property type="entry name" value="Winged helix-like DNA-binding domain superfamily/Winged helix DNA-binding domain"/>
    <property type="match status" value="1"/>
</dbReference>
<reference evidence="1 2" key="2">
    <citation type="submission" date="2019-04" db="EMBL/GenBank/DDBJ databases">
        <authorList>
            <person name="Yang S."/>
            <person name="Wei W."/>
        </authorList>
    </citation>
    <scope>NUCLEOTIDE SEQUENCE [LARGE SCALE GENOMIC DNA]</scope>
    <source>
        <strain evidence="2">ZP60</strain>
    </source>
</reference>
<dbReference type="OMA" id="QQGYPWK"/>
<dbReference type="SMR" id="A0A4D6KBS9"/>
<gene>
    <name evidence="1" type="ORF">E5139_03025</name>
</gene>
<evidence type="ECO:0000313" key="1">
    <source>
        <dbReference type="EMBL" id="QCD64665.1"/>
    </source>
</evidence>
<organism evidence="1 2">
    <name type="scientific">Halomicrobium mukohataei</name>
    <dbReference type="NCBI Taxonomy" id="57705"/>
    <lineage>
        <taxon>Archaea</taxon>
        <taxon>Methanobacteriati</taxon>
        <taxon>Methanobacteriota</taxon>
        <taxon>Stenosarchaea group</taxon>
        <taxon>Halobacteria</taxon>
        <taxon>Halobacteriales</taxon>
        <taxon>Haloarculaceae</taxon>
        <taxon>Halomicrobium</taxon>
    </lineage>
</organism>
<proteinExistence type="predicted"/>
<evidence type="ECO:0000313" key="2">
    <source>
        <dbReference type="Proteomes" id="UP000297053"/>
    </source>
</evidence>
<protein>
    <submittedName>
        <fullName evidence="1">ArsR family transcriptional regulator</fullName>
    </submittedName>
</protein>
<dbReference type="DNASU" id="8412712"/>
<sequence>MATQDRGERPNGFGDELERRRFVLHETRLDVLHQILAQPDGVLSVEELLYRNPDETEANLRYHVDELVDRGIVEKIPVPRAKSVDDPPTTFYAVTGEGIALLRAVSMYEEAAVWRSVYEQMERTDRIEAIENLETRPDVDYESRGATAQD</sequence>
<reference evidence="1 2" key="1">
    <citation type="submission" date="2019-04" db="EMBL/GenBank/DDBJ databases">
        <title>Complete genome sequence of Arthrobacter sp. ZXY-2 associated with effective atrazine degradation and salt adaptation.</title>
        <authorList>
            <person name="Zhao X."/>
        </authorList>
    </citation>
    <scope>NUCLEOTIDE SEQUENCE [LARGE SCALE GENOMIC DNA]</scope>
    <source>
        <strain evidence="2">ZP60</strain>
    </source>
</reference>
<dbReference type="InterPro" id="IPR036388">
    <property type="entry name" value="WH-like_DNA-bd_sf"/>
</dbReference>
<dbReference type="KEGG" id="halz:E5139_03025"/>
<dbReference type="GeneID" id="42177876"/>